<dbReference type="AlphaFoldDB" id="A0A8C3FF58"/>
<dbReference type="FunFam" id="3.30.160.60:FF:002343">
    <property type="entry name" value="Zinc finger protein 33A"/>
    <property type="match status" value="2"/>
</dbReference>
<dbReference type="PANTHER" id="PTHR24404:SF114">
    <property type="entry name" value="KLUMPFUSS, ISOFORM B-RELATED"/>
    <property type="match status" value="1"/>
</dbReference>
<dbReference type="GO" id="GO:0003700">
    <property type="term" value="F:DNA-binding transcription factor activity"/>
    <property type="evidence" value="ECO:0007669"/>
    <property type="project" value="TreeGrafter"/>
</dbReference>
<dbReference type="PROSITE" id="PS50805">
    <property type="entry name" value="KRAB"/>
    <property type="match status" value="1"/>
</dbReference>
<evidence type="ECO:0000256" key="4">
    <source>
        <dbReference type="ARBA" id="ARBA00022771"/>
    </source>
</evidence>
<proteinExistence type="predicted"/>
<keyword evidence="3" id="KW-0677">Repeat</keyword>
<dbReference type="Gene3D" id="3.30.160.60">
    <property type="entry name" value="Classic Zinc Finger"/>
    <property type="match status" value="7"/>
</dbReference>
<keyword evidence="4 8" id="KW-0863">Zinc-finger</keyword>
<sequence>MAAGELVTFEEVAVYFTEEEWALLDPGQRALYRAVMLENFETVTSLAGFLISKPNVIFWLEQGEERWVPDLQGSDCGKSFPQRSASLTHQRICSGKRGSKCPECGKCFRDNSSLVRHQRTHTGEKTFQCPKCGKCFSANANHMTHQRIHSGEKPCKCHNCEKSFRDNSDLTKHLRIHTGERPYKCNESGKSFSVSSHLSHQRLHKGERPYKCQMCGKSFSRDTHLIGHQRVHRAEGPYVCPLCGKEFKYYSKLIKHQKNPPRAQTLEVSLLGMGQVNHNLTDFPKSLRVRPSWSGHVLRTCRHESEIESLWVRWGLQESLFKGLLYAVQSSNCSYPEVLLFIPLNSMNYRSRRFN</sequence>
<keyword evidence="2" id="KW-0479">Metal-binding</keyword>
<dbReference type="SUPFAM" id="SSF57667">
    <property type="entry name" value="beta-beta-alpha zinc fingers"/>
    <property type="match status" value="3"/>
</dbReference>
<feature type="domain" description="C2H2-type" evidence="9">
    <location>
        <begin position="127"/>
        <end position="154"/>
    </location>
</feature>
<dbReference type="GeneTree" id="ENSGT01150000286944"/>
<keyword evidence="6" id="KW-0238">DNA-binding</keyword>
<dbReference type="PROSITE" id="PS50157">
    <property type="entry name" value="ZINC_FINGER_C2H2_2"/>
    <property type="match status" value="6"/>
</dbReference>
<dbReference type="FunFam" id="3.30.160.60:FF:000394">
    <property type="entry name" value="Zinc finger protein 836"/>
    <property type="match status" value="1"/>
</dbReference>
<feature type="domain" description="C2H2-type" evidence="9">
    <location>
        <begin position="99"/>
        <end position="126"/>
    </location>
</feature>
<evidence type="ECO:0000256" key="7">
    <source>
        <dbReference type="ARBA" id="ARBA00023242"/>
    </source>
</evidence>
<dbReference type="Pfam" id="PF00096">
    <property type="entry name" value="zf-C2H2"/>
    <property type="match status" value="5"/>
</dbReference>
<feature type="domain" description="C2H2-type" evidence="9">
    <location>
        <begin position="183"/>
        <end position="209"/>
    </location>
</feature>
<dbReference type="SUPFAM" id="SSF109640">
    <property type="entry name" value="KRAB domain (Kruppel-associated box)"/>
    <property type="match status" value="1"/>
</dbReference>
<dbReference type="CDD" id="cd07765">
    <property type="entry name" value="KRAB_A-box"/>
    <property type="match status" value="1"/>
</dbReference>
<reference evidence="11" key="1">
    <citation type="submission" date="2025-08" db="UniProtKB">
        <authorList>
            <consortium name="Ensembl"/>
        </authorList>
    </citation>
    <scope>IDENTIFICATION</scope>
</reference>
<keyword evidence="7" id="KW-0539">Nucleus</keyword>
<evidence type="ECO:0000256" key="1">
    <source>
        <dbReference type="ARBA" id="ARBA00004123"/>
    </source>
</evidence>
<keyword evidence="5" id="KW-0862">Zinc</keyword>
<evidence type="ECO:0000259" key="10">
    <source>
        <dbReference type="PROSITE" id="PS50805"/>
    </source>
</evidence>
<dbReference type="InterPro" id="IPR036051">
    <property type="entry name" value="KRAB_dom_sf"/>
</dbReference>
<dbReference type="GO" id="GO:0000978">
    <property type="term" value="F:RNA polymerase II cis-regulatory region sequence-specific DNA binding"/>
    <property type="evidence" value="ECO:0007669"/>
    <property type="project" value="TreeGrafter"/>
</dbReference>
<dbReference type="InterPro" id="IPR036236">
    <property type="entry name" value="Znf_C2H2_sf"/>
</dbReference>
<keyword evidence="12" id="KW-1185">Reference proteome</keyword>
<evidence type="ECO:0000256" key="3">
    <source>
        <dbReference type="ARBA" id="ARBA00022737"/>
    </source>
</evidence>
<dbReference type="Pfam" id="PF01352">
    <property type="entry name" value="KRAB"/>
    <property type="match status" value="1"/>
</dbReference>
<comment type="subcellular location">
    <subcellularLocation>
        <location evidence="1">Nucleus</location>
    </subcellularLocation>
</comment>
<evidence type="ECO:0000256" key="5">
    <source>
        <dbReference type="ARBA" id="ARBA00022833"/>
    </source>
</evidence>
<evidence type="ECO:0000313" key="11">
    <source>
        <dbReference type="Ensembl" id="ENSCPBP00000006399.1"/>
    </source>
</evidence>
<dbReference type="FunFam" id="3.30.160.60:FF:002090">
    <property type="entry name" value="Zinc finger protein 473"/>
    <property type="match status" value="1"/>
</dbReference>
<dbReference type="InterPro" id="IPR013087">
    <property type="entry name" value="Znf_C2H2_type"/>
</dbReference>
<evidence type="ECO:0000256" key="6">
    <source>
        <dbReference type="ARBA" id="ARBA00023125"/>
    </source>
</evidence>
<dbReference type="InterPro" id="IPR001909">
    <property type="entry name" value="KRAB"/>
</dbReference>
<dbReference type="SMART" id="SM00355">
    <property type="entry name" value="ZnF_C2H2"/>
    <property type="match status" value="6"/>
</dbReference>
<evidence type="ECO:0000256" key="2">
    <source>
        <dbReference type="ARBA" id="ARBA00022723"/>
    </source>
</evidence>
<dbReference type="GO" id="GO:0006357">
    <property type="term" value="P:regulation of transcription by RNA polymerase II"/>
    <property type="evidence" value="ECO:0007669"/>
    <property type="project" value="TreeGrafter"/>
</dbReference>
<dbReference type="Ensembl" id="ENSCPBT00000007738.1">
    <property type="protein sequence ID" value="ENSCPBP00000006399.1"/>
    <property type="gene ID" value="ENSCPBG00000005102.1"/>
</dbReference>
<feature type="domain" description="C2H2-type" evidence="9">
    <location>
        <begin position="210"/>
        <end position="237"/>
    </location>
</feature>
<dbReference type="PANTHER" id="PTHR24404">
    <property type="entry name" value="ZINC FINGER PROTEIN"/>
    <property type="match status" value="1"/>
</dbReference>
<protein>
    <submittedName>
        <fullName evidence="11">Uncharacterized protein</fullName>
    </submittedName>
</protein>
<evidence type="ECO:0000313" key="12">
    <source>
        <dbReference type="Proteomes" id="UP000694380"/>
    </source>
</evidence>
<feature type="domain" description="C2H2-type" evidence="9">
    <location>
        <begin position="155"/>
        <end position="182"/>
    </location>
</feature>
<dbReference type="SMART" id="SM00349">
    <property type="entry name" value="KRAB"/>
    <property type="match status" value="1"/>
</dbReference>
<dbReference type="Proteomes" id="UP000694380">
    <property type="component" value="Unplaced"/>
</dbReference>
<dbReference type="GO" id="GO:0005634">
    <property type="term" value="C:nucleus"/>
    <property type="evidence" value="ECO:0007669"/>
    <property type="project" value="UniProtKB-SubCell"/>
</dbReference>
<dbReference type="Gene3D" id="6.10.140.140">
    <property type="match status" value="1"/>
</dbReference>
<accession>A0A8C3FF58</accession>
<dbReference type="FunFam" id="3.30.160.60:FF:000358">
    <property type="entry name" value="zinc finger protein 24"/>
    <property type="match status" value="1"/>
</dbReference>
<feature type="domain" description="C2H2-type" evidence="9">
    <location>
        <begin position="238"/>
        <end position="269"/>
    </location>
</feature>
<organism evidence="11 12">
    <name type="scientific">Chrysemys picta bellii</name>
    <name type="common">Western painted turtle</name>
    <name type="synonym">Emys bellii</name>
    <dbReference type="NCBI Taxonomy" id="8478"/>
    <lineage>
        <taxon>Eukaryota</taxon>
        <taxon>Metazoa</taxon>
        <taxon>Chordata</taxon>
        <taxon>Craniata</taxon>
        <taxon>Vertebrata</taxon>
        <taxon>Euteleostomi</taxon>
        <taxon>Archelosauria</taxon>
        <taxon>Testudinata</taxon>
        <taxon>Testudines</taxon>
        <taxon>Cryptodira</taxon>
        <taxon>Durocryptodira</taxon>
        <taxon>Testudinoidea</taxon>
        <taxon>Emydidae</taxon>
        <taxon>Chrysemys</taxon>
    </lineage>
</organism>
<evidence type="ECO:0000256" key="8">
    <source>
        <dbReference type="PROSITE-ProRule" id="PRU00042"/>
    </source>
</evidence>
<dbReference type="PROSITE" id="PS00028">
    <property type="entry name" value="ZINC_FINGER_C2H2_1"/>
    <property type="match status" value="4"/>
</dbReference>
<dbReference type="InterPro" id="IPR050589">
    <property type="entry name" value="Ikaros_C2H2-ZF"/>
</dbReference>
<name>A0A8C3FF58_CHRPI</name>
<dbReference type="GO" id="GO:0008270">
    <property type="term" value="F:zinc ion binding"/>
    <property type="evidence" value="ECO:0007669"/>
    <property type="project" value="UniProtKB-KW"/>
</dbReference>
<evidence type="ECO:0000259" key="9">
    <source>
        <dbReference type="PROSITE" id="PS50157"/>
    </source>
</evidence>
<reference evidence="11" key="2">
    <citation type="submission" date="2025-09" db="UniProtKB">
        <authorList>
            <consortium name="Ensembl"/>
        </authorList>
    </citation>
    <scope>IDENTIFICATION</scope>
</reference>
<feature type="domain" description="KRAB" evidence="10">
    <location>
        <begin position="7"/>
        <end position="79"/>
    </location>
</feature>
<dbReference type="OMA" id="CRHESEI"/>